<name>A0ABD5BE61_SERMA</name>
<gene>
    <name evidence="1" type="ORF">RF091_03655</name>
</gene>
<evidence type="ECO:0000313" key="1">
    <source>
        <dbReference type="EMBL" id="MDQ9554621.1"/>
    </source>
</evidence>
<comment type="caution">
    <text evidence="1">The sequence shown here is derived from an EMBL/GenBank/DDBJ whole genome shotgun (WGS) entry which is preliminary data.</text>
</comment>
<protein>
    <submittedName>
        <fullName evidence="1">Uncharacterized protein</fullName>
    </submittedName>
</protein>
<dbReference type="AlphaFoldDB" id="A0ABD5BE61"/>
<organism evidence="1 2">
    <name type="scientific">Serratia marcescens</name>
    <dbReference type="NCBI Taxonomy" id="615"/>
    <lineage>
        <taxon>Bacteria</taxon>
        <taxon>Pseudomonadati</taxon>
        <taxon>Pseudomonadota</taxon>
        <taxon>Gammaproteobacteria</taxon>
        <taxon>Enterobacterales</taxon>
        <taxon>Yersiniaceae</taxon>
        <taxon>Serratia</taxon>
    </lineage>
</organism>
<dbReference type="EMBL" id="JAVIPQ010000077">
    <property type="protein sequence ID" value="MDQ9554621.1"/>
    <property type="molecule type" value="Genomic_DNA"/>
</dbReference>
<proteinExistence type="predicted"/>
<dbReference type="InterPro" id="IPR058894">
    <property type="entry name" value="PhiTE_211_coil-containing-like"/>
</dbReference>
<sequence length="137" mass="14697">MSNIADLIKNVQAHVAEQKRVLELEAASEVTKSTKAQDELEALIASSGEFLAAVEATEATKGRKVKSRGIAMCHVAQGGPANGRADSLLMKSKETEVSKSKLRRVEISKHGITVLTPDQEANLKGVIMSLTKNKEAE</sequence>
<evidence type="ECO:0000313" key="2">
    <source>
        <dbReference type="Proteomes" id="UP001234811"/>
    </source>
</evidence>
<dbReference type="Pfam" id="PF26210">
    <property type="entry name" value="Phage_phiTE_211"/>
    <property type="match status" value="1"/>
</dbReference>
<dbReference type="Proteomes" id="UP001234811">
    <property type="component" value="Unassembled WGS sequence"/>
</dbReference>
<accession>A0ABD5BE61</accession>
<dbReference type="RefSeq" id="WP_047567179.1">
    <property type="nucleotide sequence ID" value="NZ_CP026050.1"/>
</dbReference>
<reference evidence="1 2" key="1">
    <citation type="submission" date="2023-07" db="EMBL/GenBank/DDBJ databases">
        <title>Pathogens genome sequencing project 196.</title>
        <authorList>
            <person name="Cao X."/>
        </authorList>
    </citation>
    <scope>NUCLEOTIDE SEQUENCE [LARGE SCALE GENOMIC DNA]</scope>
    <source>
        <strain evidence="1 2">SM41</strain>
    </source>
</reference>